<dbReference type="SUPFAM" id="SSF46785">
    <property type="entry name" value="Winged helix' DNA-binding domain"/>
    <property type="match status" value="1"/>
</dbReference>
<evidence type="ECO:0000256" key="1">
    <source>
        <dbReference type="ARBA" id="ARBA00006479"/>
    </source>
</evidence>
<protein>
    <submittedName>
        <fullName evidence="3">NagC/XylR family repressor</fullName>
    </submittedName>
</protein>
<dbReference type="InterPro" id="IPR000835">
    <property type="entry name" value="HTH_MarR-typ"/>
</dbReference>
<dbReference type="InterPro" id="IPR043129">
    <property type="entry name" value="ATPase_NBD"/>
</dbReference>
<dbReference type="EMBL" id="ADER01000027">
    <property type="protein sequence ID" value="EIK80413.1"/>
    <property type="molecule type" value="Genomic_DNA"/>
</dbReference>
<dbReference type="PANTHER" id="PTHR18964:SF173">
    <property type="entry name" value="GLUCOKINASE"/>
    <property type="match status" value="1"/>
</dbReference>
<dbReference type="InterPro" id="IPR036388">
    <property type="entry name" value="WH-like_DNA-bd_sf"/>
</dbReference>
<comment type="similarity">
    <text evidence="1">Belongs to the ROK (NagC/XylR) family.</text>
</comment>
<name>I4LTX3_GARVA</name>
<feature type="domain" description="HTH marR-type" evidence="2">
    <location>
        <begin position="30"/>
        <end position="82"/>
    </location>
</feature>
<gene>
    <name evidence="3" type="ORF">CGSMWGv1400E_05762</name>
</gene>
<dbReference type="InterPro" id="IPR036390">
    <property type="entry name" value="WH_DNA-bd_sf"/>
</dbReference>
<dbReference type="Pfam" id="PF12802">
    <property type="entry name" value="MarR_2"/>
    <property type="match status" value="1"/>
</dbReference>
<dbReference type="AlphaFoldDB" id="I4LTX3"/>
<evidence type="ECO:0000259" key="2">
    <source>
        <dbReference type="Pfam" id="PF12802"/>
    </source>
</evidence>
<dbReference type="SUPFAM" id="SSF53067">
    <property type="entry name" value="Actin-like ATPase domain"/>
    <property type="match status" value="1"/>
</dbReference>
<dbReference type="Gene3D" id="1.10.10.10">
    <property type="entry name" value="Winged helix-like DNA-binding domain superfamily/Winged helix DNA-binding domain"/>
    <property type="match status" value="1"/>
</dbReference>
<dbReference type="Gene3D" id="3.30.420.40">
    <property type="match status" value="2"/>
</dbReference>
<dbReference type="Proteomes" id="UP000004884">
    <property type="component" value="Unassembled WGS sequence"/>
</dbReference>
<evidence type="ECO:0000313" key="3">
    <source>
        <dbReference type="EMBL" id="EIK80413.1"/>
    </source>
</evidence>
<proteinExistence type="inferred from homology"/>
<reference evidence="3 4" key="1">
    <citation type="journal article" date="2012" name="J. Bacteriol.">
        <title>Comparative Genomic Analyses of 17 Clinical Isolates of Gardnerella vaginalis Provide Evidence of Multiple Genetically Isolated Clades Consistent with Subspeciation into Genovars.</title>
        <authorList>
            <person name="Ahmed A."/>
            <person name="Earl J."/>
            <person name="Retchless A."/>
            <person name="Hillier S."/>
            <person name="Rabe L."/>
            <person name="Cherpes T."/>
            <person name="Powell E."/>
            <person name="Janto B."/>
            <person name="Eutsey R."/>
            <person name="Hiller N.L."/>
            <person name="Boissy R."/>
            <person name="Dahlgreen M."/>
            <person name="Hall B."/>
            <person name="Costerton J."/>
            <person name="Post J.C."/>
            <person name="Hu F."/>
            <person name="Ehrlich G."/>
        </authorList>
    </citation>
    <scope>NUCLEOTIDE SEQUENCE [LARGE SCALE GENOMIC DNA]</scope>
    <source>
        <strain evidence="3 4">1400E</strain>
    </source>
</reference>
<sequence length="405" mass="44000">MNDNSSKYRYAYIMSHLFGSQTSLREANRSALLSYIRRFGAITQIELAEATGLSTATVSTLVRQLVKEGRLYTENTIHNGRRATLVALARRKGISVGLKISRHSLDLIFIDYELNIIAERTLLLPKQHIPDATLERATLLINETLSNINASAKELIAIGVSITAPIDKRTKTIAIPGIMPHWNNFDIISYLQSVFNIPVTLDNDANCCAVWESRAGSVTKTTDFIYINTDDGAGASIMADGKIWRGVTGMAGEIGHIQVDPLGSICACGNRGCLNTFINEERITSLLRVTHGDLTVEDLVRLANEGDPGCRRIIADTAIRIGTVAAELCTSVDPEIVVIGGLLVQSGSVFVDAFRESLHRLLFPDVLTPIQVVVASNLTNCSALGAALEGIDAAEKIHHKTSQHL</sequence>
<dbReference type="Pfam" id="PF00480">
    <property type="entry name" value="ROK"/>
    <property type="match status" value="1"/>
</dbReference>
<dbReference type="PANTHER" id="PTHR18964">
    <property type="entry name" value="ROK (REPRESSOR, ORF, KINASE) FAMILY"/>
    <property type="match status" value="1"/>
</dbReference>
<evidence type="ECO:0000313" key="4">
    <source>
        <dbReference type="Proteomes" id="UP000004884"/>
    </source>
</evidence>
<organism evidence="3 4">
    <name type="scientific">Gardnerella vaginalis 1400E</name>
    <dbReference type="NCBI Taxonomy" id="698956"/>
    <lineage>
        <taxon>Bacteria</taxon>
        <taxon>Bacillati</taxon>
        <taxon>Actinomycetota</taxon>
        <taxon>Actinomycetes</taxon>
        <taxon>Bifidobacteriales</taxon>
        <taxon>Bifidobacteriaceae</taxon>
        <taxon>Gardnerella</taxon>
    </lineage>
</organism>
<dbReference type="InterPro" id="IPR000600">
    <property type="entry name" value="ROK"/>
</dbReference>
<accession>I4LTX3</accession>
<dbReference type="PATRIC" id="fig|698956.3.peg.1124"/>
<comment type="caution">
    <text evidence="3">The sequence shown here is derived from an EMBL/GenBank/DDBJ whole genome shotgun (WGS) entry which is preliminary data.</text>
</comment>